<dbReference type="CDD" id="cd01856">
    <property type="entry name" value="YlqF"/>
    <property type="match status" value="1"/>
</dbReference>
<dbReference type="InterPro" id="IPR006073">
    <property type="entry name" value="GTP-bd"/>
</dbReference>
<dbReference type="PANTHER" id="PTHR45782:SF4">
    <property type="entry name" value="MITOCHONDRIAL RIBOSOME-ASSOCIATED GTPASE 1"/>
    <property type="match status" value="1"/>
</dbReference>
<evidence type="ECO:0000259" key="6">
    <source>
        <dbReference type="Pfam" id="PF01926"/>
    </source>
</evidence>
<name>A0A2A7AST3_9FIRM</name>
<feature type="binding site" evidence="5">
    <location>
        <begin position="141"/>
        <end position="146"/>
    </location>
    <ligand>
        <name>GTP</name>
        <dbReference type="ChEBI" id="CHEBI:37565"/>
    </ligand>
</feature>
<reference evidence="7 8" key="1">
    <citation type="journal article" date="2017" name="Front. Microbiol.">
        <title>New Insights into the Diversity of the Genus Faecalibacterium.</title>
        <authorList>
            <person name="Benevides L."/>
            <person name="Burman S."/>
            <person name="Martin R."/>
            <person name="Robert V."/>
            <person name="Thomas M."/>
            <person name="Miquel S."/>
            <person name="Chain F."/>
            <person name="Sokol H."/>
            <person name="Bermudez-Humaran L.G."/>
            <person name="Morrison M."/>
            <person name="Langella P."/>
            <person name="Azevedo V.A."/>
            <person name="Chatel J.M."/>
            <person name="Soares S."/>
        </authorList>
    </citation>
    <scope>NUCLEOTIDE SEQUENCE [LARGE SCALE GENOMIC DNA]</scope>
    <source>
        <strain evidence="7 8">CNCM I 4575</strain>
    </source>
</reference>
<dbReference type="PIRSF" id="PIRSF006230">
    <property type="entry name" value="MG442"/>
    <property type="match status" value="1"/>
</dbReference>
<comment type="caution">
    <text evidence="7">The sequence shown here is derived from an EMBL/GenBank/DDBJ whole genome shotgun (WGS) entry which is preliminary data.</text>
</comment>
<dbReference type="GO" id="GO:0006412">
    <property type="term" value="P:translation"/>
    <property type="evidence" value="ECO:0007669"/>
    <property type="project" value="TreeGrafter"/>
</dbReference>
<evidence type="ECO:0000256" key="4">
    <source>
        <dbReference type="PIRNR" id="PIRNR006230"/>
    </source>
</evidence>
<dbReference type="InterPro" id="IPR023179">
    <property type="entry name" value="GTP-bd_ortho_bundle_sf"/>
</dbReference>
<comment type="function">
    <text evidence="4">Required for a late step of 50S ribosomal subunit assembly. Has GTPase activity.</text>
</comment>
<dbReference type="AlphaFoldDB" id="A0A2A7AST3"/>
<evidence type="ECO:0000256" key="2">
    <source>
        <dbReference type="ARBA" id="ARBA00022741"/>
    </source>
</evidence>
<dbReference type="PRINTS" id="PR00326">
    <property type="entry name" value="GTP1OBG"/>
</dbReference>
<dbReference type="SUPFAM" id="SSF52540">
    <property type="entry name" value="P-loop containing nucleoside triphosphate hydrolases"/>
    <property type="match status" value="1"/>
</dbReference>
<keyword evidence="4" id="KW-0963">Cytoplasm</keyword>
<organism evidence="7 8">
    <name type="scientific">Faecalibacterium prausnitzii</name>
    <dbReference type="NCBI Taxonomy" id="853"/>
    <lineage>
        <taxon>Bacteria</taxon>
        <taxon>Bacillati</taxon>
        <taxon>Bacillota</taxon>
        <taxon>Clostridia</taxon>
        <taxon>Eubacteriales</taxon>
        <taxon>Oscillospiraceae</taxon>
        <taxon>Faecalibacterium</taxon>
    </lineage>
</organism>
<dbReference type="GO" id="GO:0003924">
    <property type="term" value="F:GTPase activity"/>
    <property type="evidence" value="ECO:0007669"/>
    <property type="project" value="TreeGrafter"/>
</dbReference>
<dbReference type="InterPro" id="IPR027417">
    <property type="entry name" value="P-loop_NTPase"/>
</dbReference>
<dbReference type="NCBIfam" id="TIGR03596">
    <property type="entry name" value="GTPase_YlqF"/>
    <property type="match status" value="1"/>
</dbReference>
<keyword evidence="3 4" id="KW-0342">GTP-binding</keyword>
<evidence type="ECO:0000313" key="8">
    <source>
        <dbReference type="Proteomes" id="UP000220005"/>
    </source>
</evidence>
<gene>
    <name evidence="7" type="primary">ylqF</name>
    <name evidence="7" type="ORF">CGS58_01340</name>
</gene>
<protein>
    <recommendedName>
        <fullName evidence="1 4">Ribosome biogenesis GTPase A</fullName>
    </recommendedName>
</protein>
<dbReference type="GO" id="GO:0005525">
    <property type="term" value="F:GTP binding"/>
    <property type="evidence" value="ECO:0007669"/>
    <property type="project" value="UniProtKB-KW"/>
</dbReference>
<comment type="similarity">
    <text evidence="4">Belongs to the TRAFAC class YlqF/YawG GTPase family. MTG1 subfamily.</text>
</comment>
<sequence>MNNQDTRFANQYNIQWFPGHMTKTLRMMEQEIQHVDASLVLLDARIPLSSLNPEIERITARKPKLYALNKADLADPAVTEEWIRYFRAADAGCVAISAKQKGGAKAVQTAIEKELAGLLERRQVRGMGGAKTQVMLCGIPNVGKSTFINTFAGSARAKAADRPGVTKGKQWVSTEKFDLLDMPGVLWKKFDSKATASNLAFIGSIKDDILDVEELAMNLLDEVRRNYPDLVAQRYKLDAETLALPPYELMEAIGRKRGLLVRGGEVNTERCAVMLVDEFRACKWGRISLERPPQRDDLVDFAEEDDE</sequence>
<feature type="binding site" evidence="5">
    <location>
        <begin position="69"/>
        <end position="72"/>
    </location>
    <ligand>
        <name>GTP</name>
        <dbReference type="ChEBI" id="CHEBI:37565"/>
    </ligand>
</feature>
<dbReference type="Pfam" id="PF01926">
    <property type="entry name" value="MMR_HSR1"/>
    <property type="match status" value="1"/>
</dbReference>
<dbReference type="EMBL" id="NMTY01000004">
    <property type="protein sequence ID" value="PDX82143.1"/>
    <property type="molecule type" value="Genomic_DNA"/>
</dbReference>
<dbReference type="InterPro" id="IPR019991">
    <property type="entry name" value="GTP-bd_ribosome_bgen"/>
</dbReference>
<dbReference type="Gene3D" id="1.10.1580.10">
    <property type="match status" value="1"/>
</dbReference>
<dbReference type="GO" id="GO:0005737">
    <property type="term" value="C:cytoplasm"/>
    <property type="evidence" value="ECO:0007669"/>
    <property type="project" value="UniProtKB-SubCell"/>
</dbReference>
<evidence type="ECO:0000256" key="1">
    <source>
        <dbReference type="ARBA" id="ARBA00014898"/>
    </source>
</evidence>
<evidence type="ECO:0000256" key="5">
    <source>
        <dbReference type="PIRSR" id="PIRSR006230-1"/>
    </source>
</evidence>
<dbReference type="PANTHER" id="PTHR45782">
    <property type="entry name" value="MITOCHONDRIAL RIBOSOME-ASSOCIATED GTPASE 1"/>
    <property type="match status" value="1"/>
</dbReference>
<dbReference type="InterPro" id="IPR016478">
    <property type="entry name" value="GTPase_MTG1"/>
</dbReference>
<accession>A0A2A7AST3</accession>
<dbReference type="RefSeq" id="WP_097838659.1">
    <property type="nucleotide sequence ID" value="NZ_NMTY01000004.1"/>
</dbReference>
<evidence type="ECO:0000313" key="7">
    <source>
        <dbReference type="EMBL" id="PDX82143.1"/>
    </source>
</evidence>
<evidence type="ECO:0000256" key="3">
    <source>
        <dbReference type="ARBA" id="ARBA00023134"/>
    </source>
</evidence>
<comment type="subcellular location">
    <subcellularLocation>
        <location evidence="4">Cytoplasm</location>
    </subcellularLocation>
</comment>
<proteinExistence type="inferred from homology"/>
<keyword evidence="2 4" id="KW-0547">Nucleotide-binding</keyword>
<feature type="binding site" evidence="5">
    <location>
        <position position="184"/>
    </location>
    <ligand>
        <name>GTP</name>
        <dbReference type="ChEBI" id="CHEBI:37565"/>
    </ligand>
</feature>
<feature type="domain" description="G" evidence="6">
    <location>
        <begin position="133"/>
        <end position="200"/>
    </location>
</feature>
<dbReference type="Gene3D" id="3.40.50.300">
    <property type="entry name" value="P-loop containing nucleotide triphosphate hydrolases"/>
    <property type="match status" value="1"/>
</dbReference>
<dbReference type="Proteomes" id="UP000220005">
    <property type="component" value="Unassembled WGS sequence"/>
</dbReference>